<evidence type="ECO:0000313" key="2">
    <source>
        <dbReference type="EMBL" id="MYH60871.1"/>
    </source>
</evidence>
<name>A0A6B1FXW7_9CHLR</name>
<organism evidence="2">
    <name type="scientific">Caldilineaceae bacterium SB0675_bin_29</name>
    <dbReference type="NCBI Taxonomy" id="2605266"/>
    <lineage>
        <taxon>Bacteria</taxon>
        <taxon>Bacillati</taxon>
        <taxon>Chloroflexota</taxon>
        <taxon>Caldilineae</taxon>
        <taxon>Caldilineales</taxon>
        <taxon>Caldilineaceae</taxon>
    </lineage>
</organism>
<dbReference type="AlphaFoldDB" id="A0A6B1FXW7"/>
<comment type="caution">
    <text evidence="2">The sequence shown here is derived from an EMBL/GenBank/DDBJ whole genome shotgun (WGS) entry which is preliminary data.</text>
</comment>
<sequence>MKKDGIELTEQQLAMLKRLEEMPDEQIDTSDIPEIRDSNGWFPSGQIPVVIKKLKALNIAKRNNGRQKSAKPVTREDALRIQDEIIGTHDCSAKGKPLPQENKGLLQKGG</sequence>
<reference evidence="2" key="1">
    <citation type="submission" date="2019-09" db="EMBL/GenBank/DDBJ databases">
        <title>Characterisation of the sponge microbiome using genome-centric metagenomics.</title>
        <authorList>
            <person name="Engelberts J.P."/>
            <person name="Robbins S.J."/>
            <person name="De Goeij J.M."/>
            <person name="Aranda M."/>
            <person name="Bell S.C."/>
            <person name="Webster N.S."/>
        </authorList>
    </citation>
    <scope>NUCLEOTIDE SEQUENCE</scope>
    <source>
        <strain evidence="2">SB0675_bin_29</strain>
    </source>
</reference>
<protein>
    <submittedName>
        <fullName evidence="2">Uncharacterized protein</fullName>
    </submittedName>
</protein>
<accession>A0A6B1FXW7</accession>
<feature type="region of interest" description="Disordered" evidence="1">
    <location>
        <begin position="90"/>
        <end position="110"/>
    </location>
</feature>
<evidence type="ECO:0000256" key="1">
    <source>
        <dbReference type="SAM" id="MobiDB-lite"/>
    </source>
</evidence>
<proteinExistence type="predicted"/>
<dbReference type="EMBL" id="VYDA01000132">
    <property type="protein sequence ID" value="MYH60871.1"/>
    <property type="molecule type" value="Genomic_DNA"/>
</dbReference>
<gene>
    <name evidence="2" type="ORF">F4148_03600</name>
</gene>